<dbReference type="InterPro" id="IPR003812">
    <property type="entry name" value="Fido"/>
</dbReference>
<keyword evidence="5" id="KW-1185">Reference proteome</keyword>
<protein>
    <recommendedName>
        <fullName evidence="1">Fido domain-containing protein</fullName>
    </recommendedName>
</protein>
<name>A0A137ZZ45_9ACTN</name>
<dbReference type="NCBIfam" id="TIGR01550">
    <property type="entry name" value="DOC_P1"/>
    <property type="match status" value="1"/>
</dbReference>
<dbReference type="PANTHER" id="PTHR39426:SF1">
    <property type="entry name" value="HOMOLOGY TO DEATH-ON-CURING PROTEIN OF PHAGE P1"/>
    <property type="match status" value="1"/>
</dbReference>
<dbReference type="GO" id="GO:0016301">
    <property type="term" value="F:kinase activity"/>
    <property type="evidence" value="ECO:0007669"/>
    <property type="project" value="InterPro"/>
</dbReference>
<evidence type="ECO:0000259" key="1">
    <source>
        <dbReference type="PROSITE" id="PS51459"/>
    </source>
</evidence>
<dbReference type="Pfam" id="PF02661">
    <property type="entry name" value="Fic"/>
    <property type="match status" value="1"/>
</dbReference>
<reference evidence="3" key="1">
    <citation type="submission" date="2016-02" db="EMBL/GenBank/DDBJ databases">
        <authorList>
            <person name="Teng J.L."/>
            <person name="Yang Y."/>
            <person name="Huang Y."/>
            <person name="Guo F."/>
            <person name="Wei W."/>
            <person name="Chen J.H."/>
            <person name="Wong S.Y."/>
            <person name="Lau S.K."/>
            <person name="Woo P.C."/>
        </authorList>
    </citation>
    <scope>NUCLEOTIDE SEQUENCE</scope>
    <source>
        <strain evidence="3">JCM 15929</strain>
    </source>
</reference>
<dbReference type="EMBL" id="LSRF01000058">
    <property type="protein sequence ID" value="KXP03471.1"/>
    <property type="molecule type" value="Genomic_DNA"/>
</dbReference>
<dbReference type="EMBL" id="LSRE01000014">
    <property type="protein sequence ID" value="KXO97998.1"/>
    <property type="molecule type" value="Genomic_DNA"/>
</dbReference>
<dbReference type="RefSeq" id="WP_068574285.1">
    <property type="nucleotide sequence ID" value="NZ_LSRE01000014.1"/>
</dbReference>
<dbReference type="AlphaFoldDB" id="A0A137ZZ45"/>
<reference evidence="2 5" key="3">
    <citation type="submission" date="2016-02" db="EMBL/GenBank/DDBJ databases">
        <authorList>
            <person name="Teng J.L."/>
            <person name="Tang Y."/>
            <person name="Huang Y."/>
            <person name="Guo F."/>
            <person name="Wei W."/>
            <person name="Chen J.H."/>
            <person name="Wong S.Y."/>
            <person name="Lau S.K."/>
            <person name="Woo P.C."/>
        </authorList>
    </citation>
    <scope>NUCLEOTIDE SEQUENCE [LARGE SCALE GENOMIC DNA]</scope>
    <source>
        <strain evidence="2 5">JCM 13375</strain>
    </source>
</reference>
<proteinExistence type="predicted"/>
<dbReference type="SUPFAM" id="SSF140931">
    <property type="entry name" value="Fic-like"/>
    <property type="match status" value="1"/>
</dbReference>
<evidence type="ECO:0000313" key="3">
    <source>
        <dbReference type="EMBL" id="KXP03471.1"/>
    </source>
</evidence>
<dbReference type="PANTHER" id="PTHR39426">
    <property type="entry name" value="HOMOLOGY TO DEATH-ON-CURING PROTEIN OF PHAGE P1"/>
    <property type="match status" value="1"/>
</dbReference>
<dbReference type="InterPro" id="IPR053737">
    <property type="entry name" value="Type_II_TA_Toxin"/>
</dbReference>
<dbReference type="InterPro" id="IPR036597">
    <property type="entry name" value="Fido-like_dom_sf"/>
</dbReference>
<comment type="caution">
    <text evidence="3">The sequence shown here is derived from an EMBL/GenBank/DDBJ whole genome shotgun (WGS) entry which is preliminary data.</text>
</comment>
<feature type="domain" description="Fido" evidence="1">
    <location>
        <begin position="6"/>
        <end position="128"/>
    </location>
</feature>
<sequence length="131" mass="14027">MTSVFLTPEAVLLVGGVATGFPLNIRDQGNFDSAVLRPRTTIFGADAYPTLYAKAAALMQSIARNHPFVDGNKRTAWASAWAFLRLNGVNLAADYDVDDAERFVLDVAVGAIEDIEAIAGRFAEFAESAST</sequence>
<evidence type="ECO:0000313" key="5">
    <source>
        <dbReference type="Proteomes" id="UP000070409"/>
    </source>
</evidence>
<accession>A0A137ZZ45</accession>
<dbReference type="Gene3D" id="1.20.120.1870">
    <property type="entry name" value="Fic/DOC protein, Fido domain"/>
    <property type="match status" value="1"/>
</dbReference>
<dbReference type="PROSITE" id="PS51459">
    <property type="entry name" value="FIDO"/>
    <property type="match status" value="1"/>
</dbReference>
<dbReference type="Proteomes" id="UP000070409">
    <property type="component" value="Unassembled WGS sequence"/>
</dbReference>
<dbReference type="OrthoDB" id="9802752at2"/>
<dbReference type="InterPro" id="IPR006440">
    <property type="entry name" value="Doc"/>
</dbReference>
<evidence type="ECO:0000313" key="4">
    <source>
        <dbReference type="Proteomes" id="UP000070258"/>
    </source>
</evidence>
<organism evidence="3 4">
    <name type="scientific">Tsukamurella pseudospumae</name>
    <dbReference type="NCBI Taxonomy" id="239498"/>
    <lineage>
        <taxon>Bacteria</taxon>
        <taxon>Bacillati</taxon>
        <taxon>Actinomycetota</taxon>
        <taxon>Actinomycetes</taxon>
        <taxon>Mycobacteriales</taxon>
        <taxon>Tsukamurellaceae</taxon>
        <taxon>Tsukamurella</taxon>
    </lineage>
</organism>
<gene>
    <name evidence="3" type="ORF">AXK60_16755</name>
    <name evidence="2" type="ORF">AXK61_20765</name>
</gene>
<dbReference type="Proteomes" id="UP000070258">
    <property type="component" value="Unassembled WGS sequence"/>
</dbReference>
<dbReference type="STRING" id="239498.AXK60_16755"/>
<reference evidence="4" key="2">
    <citation type="submission" date="2016-02" db="EMBL/GenBank/DDBJ databases">
        <authorList>
            <person name="Wen L."/>
            <person name="He K."/>
            <person name="Yang H."/>
        </authorList>
    </citation>
    <scope>NUCLEOTIDE SEQUENCE [LARGE SCALE GENOMIC DNA]</scope>
    <source>
        <strain evidence="4">JCM 15929</strain>
    </source>
</reference>
<evidence type="ECO:0000313" key="2">
    <source>
        <dbReference type="EMBL" id="KXO97998.1"/>
    </source>
</evidence>